<feature type="domain" description="BZIP" evidence="9">
    <location>
        <begin position="202"/>
        <end position="265"/>
    </location>
</feature>
<dbReference type="PANTHER" id="PTHR47416">
    <property type="entry name" value="BASIC-LEUCINE ZIPPER TRANSCRIPTION FACTOR F-RELATED"/>
    <property type="match status" value="1"/>
</dbReference>
<reference evidence="10 11" key="1">
    <citation type="submission" date="2016-07" db="EMBL/GenBank/DDBJ databases">
        <title>Pervasive Adenine N6-methylation of Active Genes in Fungi.</title>
        <authorList>
            <consortium name="DOE Joint Genome Institute"/>
            <person name="Mondo S.J."/>
            <person name="Dannebaum R.O."/>
            <person name="Kuo R.C."/>
            <person name="Labutti K."/>
            <person name="Haridas S."/>
            <person name="Kuo A."/>
            <person name="Salamov A."/>
            <person name="Ahrendt S.R."/>
            <person name="Lipzen A."/>
            <person name="Sullivan W."/>
            <person name="Andreopoulos W.B."/>
            <person name="Clum A."/>
            <person name="Lindquist E."/>
            <person name="Daum C."/>
            <person name="Ramamoorthy G.K."/>
            <person name="Gryganskyi A."/>
            <person name="Culley D."/>
            <person name="Magnuson J.K."/>
            <person name="James T.Y."/>
            <person name="O'Malley M.A."/>
            <person name="Stajich J.E."/>
            <person name="Spatafora J.W."/>
            <person name="Visel A."/>
            <person name="Grigoriev I.V."/>
        </authorList>
    </citation>
    <scope>NUCLEOTIDE SEQUENCE [LARGE SCALE GENOMIC DNA]</scope>
    <source>
        <strain evidence="10 11">NRRL 2496</strain>
    </source>
</reference>
<dbReference type="PANTHER" id="PTHR47416:SF8">
    <property type="entry name" value="BASIC-LEUCINE ZIPPER TRANSCRIPTION FACTOR E-RELATED"/>
    <property type="match status" value="1"/>
</dbReference>
<evidence type="ECO:0000256" key="4">
    <source>
        <dbReference type="ARBA" id="ARBA00023125"/>
    </source>
</evidence>
<dbReference type="CDD" id="cd14810">
    <property type="entry name" value="bZIP_u1"/>
    <property type="match status" value="1"/>
</dbReference>
<dbReference type="PROSITE" id="PS50217">
    <property type="entry name" value="BZIP"/>
    <property type="match status" value="1"/>
</dbReference>
<feature type="region of interest" description="Disordered" evidence="8">
    <location>
        <begin position="62"/>
        <end position="190"/>
    </location>
</feature>
<evidence type="ECO:0000256" key="7">
    <source>
        <dbReference type="SAM" id="Coils"/>
    </source>
</evidence>
<keyword evidence="6" id="KW-0539">Nucleus</keyword>
<evidence type="ECO:0000313" key="11">
    <source>
        <dbReference type="Proteomes" id="UP000242180"/>
    </source>
</evidence>
<comment type="subcellular location">
    <subcellularLocation>
        <location evidence="1">Nucleus</location>
    </subcellularLocation>
</comment>
<dbReference type="Gene3D" id="1.20.5.170">
    <property type="match status" value="1"/>
</dbReference>
<gene>
    <name evidence="10" type="ORF">BCR43DRAFT_563406</name>
</gene>
<dbReference type="GO" id="GO:0003677">
    <property type="term" value="F:DNA binding"/>
    <property type="evidence" value="ECO:0007669"/>
    <property type="project" value="UniProtKB-KW"/>
</dbReference>
<evidence type="ECO:0000259" key="9">
    <source>
        <dbReference type="PROSITE" id="PS50217"/>
    </source>
</evidence>
<evidence type="ECO:0000256" key="1">
    <source>
        <dbReference type="ARBA" id="ARBA00004123"/>
    </source>
</evidence>
<keyword evidence="4" id="KW-0238">DNA-binding</keyword>
<dbReference type="STRING" id="13706.A0A1X2HGN7"/>
<evidence type="ECO:0000256" key="8">
    <source>
        <dbReference type="SAM" id="MobiDB-lite"/>
    </source>
</evidence>
<organism evidence="10 11">
    <name type="scientific">Syncephalastrum racemosum</name>
    <name type="common">Filamentous fungus</name>
    <dbReference type="NCBI Taxonomy" id="13706"/>
    <lineage>
        <taxon>Eukaryota</taxon>
        <taxon>Fungi</taxon>
        <taxon>Fungi incertae sedis</taxon>
        <taxon>Mucoromycota</taxon>
        <taxon>Mucoromycotina</taxon>
        <taxon>Mucoromycetes</taxon>
        <taxon>Mucorales</taxon>
        <taxon>Syncephalastraceae</taxon>
        <taxon>Syncephalastrum</taxon>
    </lineage>
</organism>
<dbReference type="AlphaFoldDB" id="A0A1X2HGN7"/>
<feature type="compositionally biased region" description="Basic and acidic residues" evidence="8">
    <location>
        <begin position="443"/>
        <end position="462"/>
    </location>
</feature>
<sequence length="585" mass="66499">MSPSFPPIAEVPEEQITAMQTDFTVQDNGVRVDEMTDFLLSMPDDMFLPPNFDLFAGGSSLQTQQEVPALSSSGSESDNIRSDPTPSPEQQYQQQEQNLQQQDQTHAGPVISPQNYPFIGMMISHESRPAPQERSTNANRKMRSRQPIFVTENPQFKKGRKGRKSQQVPAPSGSSSSSPPSNEDSADEDDLIDATSSQLKQMTSKERRQLRNKISARNFRVRRKEYIEQLEGQVQQKDEEIQSLREANKRLTEMNQQLEQELQQWRQRSSPMTAAESNTSHYSPNGLIQDSNMLTDSAANVPDIFPLLDMYDYGNFNHDSHLAHAIMPDWDFFRVLDEKNMDQDSQNKDAVLKPYDFMRNYPLMVPALMSLVVQHTFDLKLQELMADTLTSSSKGLTDLLTPQAWMSLVMDSSDTKTLCGDDDSEKFKLRGKVVTASGSSDGEDGKKEPGSHHRDGRDAQLEEDKEVKRFLRKHYVKYIACRVMGHSHEECINCARESLRSRRAQAPATKAAPAPSKTHTQCKKTKSYTKTLSTMVNFYTIGKRMLRQPQDAAFLVPMLKMDRQVHKFIRGPERREKFKATLSAR</sequence>
<accession>A0A1X2HGN7</accession>
<dbReference type="SUPFAM" id="SSF57959">
    <property type="entry name" value="Leucine zipper domain"/>
    <property type="match status" value="1"/>
</dbReference>
<comment type="similarity">
    <text evidence="2">Belongs to the bZIP family.</text>
</comment>
<dbReference type="PROSITE" id="PS00036">
    <property type="entry name" value="BZIP_BASIC"/>
    <property type="match status" value="1"/>
</dbReference>
<dbReference type="GO" id="GO:0005634">
    <property type="term" value="C:nucleus"/>
    <property type="evidence" value="ECO:0007669"/>
    <property type="project" value="UniProtKB-SubCell"/>
</dbReference>
<evidence type="ECO:0000256" key="3">
    <source>
        <dbReference type="ARBA" id="ARBA00023015"/>
    </source>
</evidence>
<evidence type="ECO:0000256" key="6">
    <source>
        <dbReference type="ARBA" id="ARBA00023242"/>
    </source>
</evidence>
<dbReference type="InParanoid" id="A0A1X2HGN7"/>
<feature type="coiled-coil region" evidence="7">
    <location>
        <begin position="227"/>
        <end position="268"/>
    </location>
</feature>
<name>A0A1X2HGN7_SYNRA</name>
<dbReference type="EMBL" id="MCGN01000004">
    <property type="protein sequence ID" value="ORY98091.1"/>
    <property type="molecule type" value="Genomic_DNA"/>
</dbReference>
<feature type="compositionally biased region" description="Low complexity" evidence="8">
    <location>
        <begin position="90"/>
        <end position="104"/>
    </location>
</feature>
<comment type="caution">
    <text evidence="10">The sequence shown here is derived from an EMBL/GenBank/DDBJ whole genome shotgun (WGS) entry which is preliminary data.</text>
</comment>
<keyword evidence="5" id="KW-0804">Transcription</keyword>
<dbReference type="Proteomes" id="UP000242180">
    <property type="component" value="Unassembled WGS sequence"/>
</dbReference>
<feature type="region of interest" description="Disordered" evidence="8">
    <location>
        <begin position="433"/>
        <end position="462"/>
    </location>
</feature>
<evidence type="ECO:0000256" key="2">
    <source>
        <dbReference type="ARBA" id="ARBA00007163"/>
    </source>
</evidence>
<evidence type="ECO:0000313" key="10">
    <source>
        <dbReference type="EMBL" id="ORY98091.1"/>
    </source>
</evidence>
<dbReference type="InterPro" id="IPR046347">
    <property type="entry name" value="bZIP_sf"/>
</dbReference>
<dbReference type="OrthoDB" id="5571888at2759"/>
<dbReference type="Pfam" id="PF00170">
    <property type="entry name" value="bZIP_1"/>
    <property type="match status" value="1"/>
</dbReference>
<dbReference type="InterPro" id="IPR004827">
    <property type="entry name" value="bZIP"/>
</dbReference>
<protein>
    <recommendedName>
        <fullName evidence="9">BZIP domain-containing protein</fullName>
    </recommendedName>
</protein>
<keyword evidence="7" id="KW-0175">Coiled coil</keyword>
<proteinExistence type="inferred from homology"/>
<evidence type="ECO:0000256" key="5">
    <source>
        <dbReference type="ARBA" id="ARBA00023163"/>
    </source>
</evidence>
<keyword evidence="3" id="KW-0805">Transcription regulation</keyword>
<keyword evidence="11" id="KW-1185">Reference proteome</keyword>
<feature type="compositionally biased region" description="Polar residues" evidence="8">
    <location>
        <begin position="62"/>
        <end position="77"/>
    </location>
</feature>
<dbReference type="GO" id="GO:0003700">
    <property type="term" value="F:DNA-binding transcription factor activity"/>
    <property type="evidence" value="ECO:0007669"/>
    <property type="project" value="InterPro"/>
</dbReference>
<dbReference type="SMART" id="SM00338">
    <property type="entry name" value="BRLZ"/>
    <property type="match status" value="1"/>
</dbReference>
<feature type="compositionally biased region" description="Low complexity" evidence="8">
    <location>
        <begin position="169"/>
        <end position="183"/>
    </location>
</feature>